<dbReference type="InterPro" id="IPR011335">
    <property type="entry name" value="Restrct_endonuc-II-like"/>
</dbReference>
<evidence type="ECO:0000313" key="2">
    <source>
        <dbReference type="EMBL" id="KAK3605042.1"/>
    </source>
</evidence>
<dbReference type="Proteomes" id="UP001195483">
    <property type="component" value="Unassembled WGS sequence"/>
</dbReference>
<comment type="caution">
    <text evidence="2">The sequence shown here is derived from an EMBL/GenBank/DDBJ whole genome shotgun (WGS) entry which is preliminary data.</text>
</comment>
<evidence type="ECO:0000256" key="1">
    <source>
        <dbReference type="SAM" id="MobiDB-lite"/>
    </source>
</evidence>
<feature type="region of interest" description="Disordered" evidence="1">
    <location>
        <begin position="26"/>
        <end position="177"/>
    </location>
</feature>
<organism evidence="2 3">
    <name type="scientific">Potamilus streckersoni</name>
    <dbReference type="NCBI Taxonomy" id="2493646"/>
    <lineage>
        <taxon>Eukaryota</taxon>
        <taxon>Metazoa</taxon>
        <taxon>Spiralia</taxon>
        <taxon>Lophotrochozoa</taxon>
        <taxon>Mollusca</taxon>
        <taxon>Bivalvia</taxon>
        <taxon>Autobranchia</taxon>
        <taxon>Heteroconchia</taxon>
        <taxon>Palaeoheterodonta</taxon>
        <taxon>Unionida</taxon>
        <taxon>Unionoidea</taxon>
        <taxon>Unionidae</taxon>
        <taxon>Ambleminae</taxon>
        <taxon>Lampsilini</taxon>
        <taxon>Potamilus</taxon>
    </lineage>
</organism>
<keyword evidence="3" id="KW-1185">Reference proteome</keyword>
<proteinExistence type="predicted"/>
<dbReference type="AlphaFoldDB" id="A0AAE0W965"/>
<reference evidence="2" key="3">
    <citation type="submission" date="2023-05" db="EMBL/GenBank/DDBJ databases">
        <authorList>
            <person name="Smith C.H."/>
        </authorList>
    </citation>
    <scope>NUCLEOTIDE SEQUENCE</scope>
    <source>
        <strain evidence="2">CHS0354</strain>
        <tissue evidence="2">Mantle</tissue>
    </source>
</reference>
<reference evidence="2" key="2">
    <citation type="journal article" date="2021" name="Genome Biol. Evol.">
        <title>Developing a high-quality reference genome for a parasitic bivalve with doubly uniparental inheritance (Bivalvia: Unionida).</title>
        <authorList>
            <person name="Smith C.H."/>
        </authorList>
    </citation>
    <scope>NUCLEOTIDE SEQUENCE</scope>
    <source>
        <strain evidence="2">CHS0354</strain>
        <tissue evidence="2">Mantle</tissue>
    </source>
</reference>
<sequence length="345" mass="41902">MSDKELREYVASIAVVVKETALLLQESEKDRKKERKKNEEDRKKSSEKFEEELRKSREEFNERLKKEEEERKKNEAERKKRNEEFEERLKKEEEARVKRNEEFEERLKKEEEERKKNEAERKKRNEEFEERLKKEEEARVKRNEEFEERLRKEEEERKKNEAERKKNEAERKKRNEEFEERLKKRDEALSEKIESLWVQIRKTESMMNRFGFNVGSGVEEYFYNTLKSRMSVANIQFEYCERNLKGRNESGEDDEFDIVLKNGTKGVLVECKHRVRKEDVSRMQERKINNFRQSFPGDAKLEMYIALAGISFEPKAEEEAKRAGMILLKQVGERLIEEADNVKVY</sequence>
<dbReference type="SUPFAM" id="SSF52980">
    <property type="entry name" value="Restriction endonuclease-like"/>
    <property type="match status" value="1"/>
</dbReference>
<dbReference type="EMBL" id="JAEAOA010000085">
    <property type="protein sequence ID" value="KAK3605042.1"/>
    <property type="molecule type" value="Genomic_DNA"/>
</dbReference>
<evidence type="ECO:0000313" key="3">
    <source>
        <dbReference type="Proteomes" id="UP001195483"/>
    </source>
</evidence>
<name>A0AAE0W965_9BIVA</name>
<dbReference type="GO" id="GO:0006281">
    <property type="term" value="P:DNA repair"/>
    <property type="evidence" value="ECO:0007669"/>
    <property type="project" value="UniProtKB-ARBA"/>
</dbReference>
<reference evidence="2" key="1">
    <citation type="journal article" date="2021" name="Genome Biol. Evol.">
        <title>A High-Quality Reference Genome for a Parasitic Bivalve with Doubly Uniparental Inheritance (Bivalvia: Unionida).</title>
        <authorList>
            <person name="Smith C.H."/>
        </authorList>
    </citation>
    <scope>NUCLEOTIDE SEQUENCE</scope>
    <source>
        <strain evidence="2">CHS0354</strain>
    </source>
</reference>
<gene>
    <name evidence="2" type="ORF">CHS0354_000708</name>
</gene>
<protein>
    <submittedName>
        <fullName evidence="2">Uncharacterized protein</fullName>
    </submittedName>
</protein>
<accession>A0AAE0W965</accession>